<keyword evidence="2" id="KW-1185">Reference proteome</keyword>
<dbReference type="Proteomes" id="UP000298663">
    <property type="component" value="Unassembled WGS sequence"/>
</dbReference>
<proteinExistence type="predicted"/>
<evidence type="ECO:0000313" key="2">
    <source>
        <dbReference type="Proteomes" id="UP000298663"/>
    </source>
</evidence>
<sequence>MATGVNDITSLGFFTIDQPQPLVTLEGFLTYIGKPVKSGVSEWLYDQAYDNYKKPLNFPFSLNRKPS</sequence>
<dbReference type="EMBL" id="AZBU02000007">
    <property type="protein sequence ID" value="TKR70273.1"/>
    <property type="molecule type" value="Genomic_DNA"/>
</dbReference>
<organism evidence="1 2">
    <name type="scientific">Steinernema carpocapsae</name>
    <name type="common">Entomopathogenic nematode</name>
    <dbReference type="NCBI Taxonomy" id="34508"/>
    <lineage>
        <taxon>Eukaryota</taxon>
        <taxon>Metazoa</taxon>
        <taxon>Ecdysozoa</taxon>
        <taxon>Nematoda</taxon>
        <taxon>Chromadorea</taxon>
        <taxon>Rhabditida</taxon>
        <taxon>Tylenchina</taxon>
        <taxon>Panagrolaimomorpha</taxon>
        <taxon>Strongyloidoidea</taxon>
        <taxon>Steinernematidae</taxon>
        <taxon>Steinernema</taxon>
    </lineage>
</organism>
<dbReference type="AlphaFoldDB" id="A0A4U5MM78"/>
<accession>A0A4U5MM78</accession>
<protein>
    <submittedName>
        <fullName evidence="1">Uncharacterized protein</fullName>
    </submittedName>
</protein>
<comment type="caution">
    <text evidence="1">The sequence shown here is derived from an EMBL/GenBank/DDBJ whole genome shotgun (WGS) entry which is preliminary data.</text>
</comment>
<reference evidence="1 2" key="2">
    <citation type="journal article" date="2019" name="G3 (Bethesda)">
        <title>Hybrid Assembly of the Genome of the Entomopathogenic Nematode Steinernema carpocapsae Identifies the X-Chromosome.</title>
        <authorList>
            <person name="Serra L."/>
            <person name="Macchietto M."/>
            <person name="Macias-Munoz A."/>
            <person name="McGill C.J."/>
            <person name="Rodriguez I.M."/>
            <person name="Rodriguez B."/>
            <person name="Murad R."/>
            <person name="Mortazavi A."/>
        </authorList>
    </citation>
    <scope>NUCLEOTIDE SEQUENCE [LARGE SCALE GENOMIC DNA]</scope>
    <source>
        <strain evidence="1 2">ALL</strain>
    </source>
</reference>
<evidence type="ECO:0000313" key="1">
    <source>
        <dbReference type="EMBL" id="TKR70273.1"/>
    </source>
</evidence>
<name>A0A4U5MM78_STECR</name>
<gene>
    <name evidence="1" type="ORF">L596_022317</name>
</gene>
<reference evidence="1 2" key="1">
    <citation type="journal article" date="2015" name="Genome Biol.">
        <title>Comparative genomics of Steinernema reveals deeply conserved gene regulatory networks.</title>
        <authorList>
            <person name="Dillman A.R."/>
            <person name="Macchietto M."/>
            <person name="Porter C.F."/>
            <person name="Rogers A."/>
            <person name="Williams B."/>
            <person name="Antoshechkin I."/>
            <person name="Lee M.M."/>
            <person name="Goodwin Z."/>
            <person name="Lu X."/>
            <person name="Lewis E.E."/>
            <person name="Goodrich-Blair H."/>
            <person name="Stock S.P."/>
            <person name="Adams B.J."/>
            <person name="Sternberg P.W."/>
            <person name="Mortazavi A."/>
        </authorList>
    </citation>
    <scope>NUCLEOTIDE SEQUENCE [LARGE SCALE GENOMIC DNA]</scope>
    <source>
        <strain evidence="1 2">ALL</strain>
    </source>
</reference>